<dbReference type="Proteomes" id="UP000682733">
    <property type="component" value="Unassembled WGS sequence"/>
</dbReference>
<evidence type="ECO:0000313" key="9">
    <source>
        <dbReference type="EMBL" id="CAF4392645.1"/>
    </source>
</evidence>
<feature type="non-terminal residue" evidence="7">
    <location>
        <position position="128"/>
    </location>
</feature>
<reference evidence="7" key="1">
    <citation type="submission" date="2021-02" db="EMBL/GenBank/DDBJ databases">
        <authorList>
            <person name="Nowell W R."/>
        </authorList>
    </citation>
    <scope>NUCLEOTIDE SEQUENCE</scope>
</reference>
<keyword evidence="4 5" id="KW-0472">Membrane</keyword>
<dbReference type="EMBL" id="CAJNOK010047785">
    <property type="protein sequence ID" value="CAF1589327.1"/>
    <property type="molecule type" value="Genomic_DNA"/>
</dbReference>
<dbReference type="PANTHER" id="PTHR13800:SF1">
    <property type="entry name" value="TRANSIENT RECEPTOR POTENTIAL CATION CHANNEL TRPM"/>
    <property type="match status" value="1"/>
</dbReference>
<dbReference type="Proteomes" id="UP000663829">
    <property type="component" value="Unassembled WGS sequence"/>
</dbReference>
<evidence type="ECO:0000313" key="11">
    <source>
        <dbReference type="Proteomes" id="UP000663829"/>
    </source>
</evidence>
<dbReference type="GO" id="GO:0005261">
    <property type="term" value="F:monoatomic cation channel activity"/>
    <property type="evidence" value="ECO:0007669"/>
    <property type="project" value="TreeGrafter"/>
</dbReference>
<comment type="subcellular location">
    <subcellularLocation>
        <location evidence="1">Membrane</location>
        <topology evidence="1">Multi-pass membrane protein</topology>
    </subcellularLocation>
</comment>
<feature type="non-terminal residue" evidence="7">
    <location>
        <position position="1"/>
    </location>
</feature>
<evidence type="ECO:0000256" key="3">
    <source>
        <dbReference type="ARBA" id="ARBA00022989"/>
    </source>
</evidence>
<dbReference type="InterPro" id="IPR050927">
    <property type="entry name" value="TRPM"/>
</dbReference>
<dbReference type="OrthoDB" id="10017258at2759"/>
<dbReference type="InterPro" id="IPR005821">
    <property type="entry name" value="Ion_trans_dom"/>
</dbReference>
<dbReference type="PANTHER" id="PTHR13800">
    <property type="entry name" value="TRANSIENT RECEPTOR POTENTIAL CATION CHANNEL, SUBFAMILY M, MEMBER 6"/>
    <property type="match status" value="1"/>
</dbReference>
<comment type="caution">
    <text evidence="7">The sequence shown here is derived from an EMBL/GenBank/DDBJ whole genome shotgun (WGS) entry which is preliminary data.</text>
</comment>
<dbReference type="EMBL" id="CAJOBC010091717">
    <property type="protein sequence ID" value="CAF4403213.1"/>
    <property type="molecule type" value="Genomic_DNA"/>
</dbReference>
<sequence>IFMCLDLFIWYVRILHLFAASERLGPKLLMILKTMKDLFFFICFILIFLFAYSVTAYSLITTNEQVHWIIDKNSSSSTWESRNFTLLNDGTDLWSWVIIRHVIDWGMWKIFGEVDLNDYPQGSDSTLN</sequence>
<dbReference type="EMBL" id="CAJNOQ010026072">
    <property type="protein sequence ID" value="CAF1542767.1"/>
    <property type="molecule type" value="Genomic_DNA"/>
</dbReference>
<proteinExistence type="predicted"/>
<evidence type="ECO:0000313" key="8">
    <source>
        <dbReference type="EMBL" id="CAF1589327.1"/>
    </source>
</evidence>
<keyword evidence="2 5" id="KW-0812">Transmembrane</keyword>
<dbReference type="Proteomes" id="UP000677228">
    <property type="component" value="Unassembled WGS sequence"/>
</dbReference>
<evidence type="ECO:0000256" key="5">
    <source>
        <dbReference type="SAM" id="Phobius"/>
    </source>
</evidence>
<dbReference type="GO" id="GO:0005886">
    <property type="term" value="C:plasma membrane"/>
    <property type="evidence" value="ECO:0007669"/>
    <property type="project" value="TreeGrafter"/>
</dbReference>
<evidence type="ECO:0000259" key="6">
    <source>
        <dbReference type="Pfam" id="PF00520"/>
    </source>
</evidence>
<name>A0A815WJK5_9BILA</name>
<dbReference type="AlphaFoldDB" id="A0A815WJK5"/>
<dbReference type="Pfam" id="PF00520">
    <property type="entry name" value="Ion_trans"/>
    <property type="match status" value="1"/>
</dbReference>
<gene>
    <name evidence="7" type="ORF">GPM918_LOCUS38727</name>
    <name evidence="8" type="ORF">OVA965_LOCUS41461</name>
    <name evidence="10" type="ORF">SRO942_LOCUS39568</name>
    <name evidence="9" type="ORF">TMI583_LOCUS43119</name>
</gene>
<feature type="domain" description="Ion transport" evidence="6">
    <location>
        <begin position="5"/>
        <end position="79"/>
    </location>
</feature>
<protein>
    <recommendedName>
        <fullName evidence="6">Ion transport domain-containing protein</fullName>
    </recommendedName>
</protein>
<evidence type="ECO:0000313" key="7">
    <source>
        <dbReference type="EMBL" id="CAF1542767.1"/>
    </source>
</evidence>
<accession>A0A815WJK5</accession>
<keyword evidence="11" id="KW-1185">Reference proteome</keyword>
<evidence type="ECO:0000256" key="1">
    <source>
        <dbReference type="ARBA" id="ARBA00004141"/>
    </source>
</evidence>
<keyword evidence="3 5" id="KW-1133">Transmembrane helix</keyword>
<evidence type="ECO:0000313" key="10">
    <source>
        <dbReference type="EMBL" id="CAF4403213.1"/>
    </source>
</evidence>
<dbReference type="EMBL" id="CAJOBA010071150">
    <property type="protein sequence ID" value="CAF4392645.1"/>
    <property type="molecule type" value="Genomic_DNA"/>
</dbReference>
<dbReference type="Proteomes" id="UP000681722">
    <property type="component" value="Unassembled WGS sequence"/>
</dbReference>
<dbReference type="GO" id="GO:0030001">
    <property type="term" value="P:metal ion transport"/>
    <property type="evidence" value="ECO:0007669"/>
    <property type="project" value="TreeGrafter"/>
</dbReference>
<evidence type="ECO:0000256" key="4">
    <source>
        <dbReference type="ARBA" id="ARBA00023136"/>
    </source>
</evidence>
<evidence type="ECO:0000256" key="2">
    <source>
        <dbReference type="ARBA" id="ARBA00022692"/>
    </source>
</evidence>
<organism evidence="7 11">
    <name type="scientific">Didymodactylos carnosus</name>
    <dbReference type="NCBI Taxonomy" id="1234261"/>
    <lineage>
        <taxon>Eukaryota</taxon>
        <taxon>Metazoa</taxon>
        <taxon>Spiralia</taxon>
        <taxon>Gnathifera</taxon>
        <taxon>Rotifera</taxon>
        <taxon>Eurotatoria</taxon>
        <taxon>Bdelloidea</taxon>
        <taxon>Philodinida</taxon>
        <taxon>Philodinidae</taxon>
        <taxon>Didymodactylos</taxon>
    </lineage>
</organism>
<feature type="transmembrane region" description="Helical" evidence="5">
    <location>
        <begin position="38"/>
        <end position="60"/>
    </location>
</feature>